<evidence type="ECO:0000313" key="1">
    <source>
        <dbReference type="EMBL" id="KAI4868574.1"/>
    </source>
</evidence>
<keyword evidence="2" id="KW-1185">Reference proteome</keyword>
<proteinExistence type="predicted"/>
<reference evidence="1 2" key="1">
    <citation type="journal article" date="2022" name="New Phytol.">
        <title>Ecological generalism drives hyperdiversity of secondary metabolite gene clusters in xylarialean endophytes.</title>
        <authorList>
            <person name="Franco M.E.E."/>
            <person name="Wisecaver J.H."/>
            <person name="Arnold A.E."/>
            <person name="Ju Y.M."/>
            <person name="Slot J.C."/>
            <person name="Ahrendt S."/>
            <person name="Moore L.P."/>
            <person name="Eastman K.E."/>
            <person name="Scott K."/>
            <person name="Konkel Z."/>
            <person name="Mondo S.J."/>
            <person name="Kuo A."/>
            <person name="Hayes R.D."/>
            <person name="Haridas S."/>
            <person name="Andreopoulos B."/>
            <person name="Riley R."/>
            <person name="LaButti K."/>
            <person name="Pangilinan J."/>
            <person name="Lipzen A."/>
            <person name="Amirebrahimi M."/>
            <person name="Yan J."/>
            <person name="Adam C."/>
            <person name="Keymanesh K."/>
            <person name="Ng V."/>
            <person name="Louie K."/>
            <person name="Northen T."/>
            <person name="Drula E."/>
            <person name="Henrissat B."/>
            <person name="Hsieh H.M."/>
            <person name="Youens-Clark K."/>
            <person name="Lutzoni F."/>
            <person name="Miadlikowska J."/>
            <person name="Eastwood D.C."/>
            <person name="Hamelin R.C."/>
            <person name="Grigoriev I.V."/>
            <person name="U'Ren J.M."/>
        </authorList>
    </citation>
    <scope>NUCLEOTIDE SEQUENCE [LARGE SCALE GENOMIC DNA]</scope>
    <source>
        <strain evidence="1 2">CBS 119005</strain>
    </source>
</reference>
<evidence type="ECO:0000313" key="2">
    <source>
        <dbReference type="Proteomes" id="UP001497700"/>
    </source>
</evidence>
<name>A0ACB9ZBS0_9PEZI</name>
<gene>
    <name evidence="1" type="ORF">F4820DRAFT_409803</name>
</gene>
<sequence length="193" mass="19580">MAEEIRQTPVPLPTYGQPASGEASTAGTPALTVEQPSATDTTMSTAPVAATSVAATSVVTTPVAVAPAPTTEQAPSPAPATTTTTTTNAIATSNAPSPAAAAAPARTGTPLRNMNGQDNNSSRAASQHPDSGFTMPAEAPPHGAPVRQYLNSTVTVPLLDGMKLIAKDRPKDPLRVLGEYLIQRSKELEASSA</sequence>
<organism evidence="1 2">
    <name type="scientific">Hypoxylon rubiginosum</name>
    <dbReference type="NCBI Taxonomy" id="110542"/>
    <lineage>
        <taxon>Eukaryota</taxon>
        <taxon>Fungi</taxon>
        <taxon>Dikarya</taxon>
        <taxon>Ascomycota</taxon>
        <taxon>Pezizomycotina</taxon>
        <taxon>Sordariomycetes</taxon>
        <taxon>Xylariomycetidae</taxon>
        <taxon>Xylariales</taxon>
        <taxon>Hypoxylaceae</taxon>
        <taxon>Hypoxylon</taxon>
    </lineage>
</organism>
<dbReference type="EMBL" id="MU393437">
    <property type="protein sequence ID" value="KAI4868574.1"/>
    <property type="molecule type" value="Genomic_DNA"/>
</dbReference>
<accession>A0ACB9ZBS0</accession>
<comment type="caution">
    <text evidence="1">The sequence shown here is derived from an EMBL/GenBank/DDBJ whole genome shotgun (WGS) entry which is preliminary data.</text>
</comment>
<dbReference type="Proteomes" id="UP001497700">
    <property type="component" value="Unassembled WGS sequence"/>
</dbReference>
<protein>
    <submittedName>
        <fullName evidence="1">Uncharacterized protein</fullName>
    </submittedName>
</protein>